<protein>
    <submittedName>
        <fullName evidence="1">Uncharacterized protein</fullName>
    </submittedName>
</protein>
<evidence type="ECO:0000313" key="1">
    <source>
        <dbReference type="EMBL" id="JAI05815.1"/>
    </source>
</evidence>
<proteinExistence type="predicted"/>
<dbReference type="AlphaFoldDB" id="A0A0E9XT40"/>
<name>A0A0E9XT40_ANGAN</name>
<organism evidence="1">
    <name type="scientific">Anguilla anguilla</name>
    <name type="common">European freshwater eel</name>
    <name type="synonym">Muraena anguilla</name>
    <dbReference type="NCBI Taxonomy" id="7936"/>
    <lineage>
        <taxon>Eukaryota</taxon>
        <taxon>Metazoa</taxon>
        <taxon>Chordata</taxon>
        <taxon>Craniata</taxon>
        <taxon>Vertebrata</taxon>
        <taxon>Euteleostomi</taxon>
        <taxon>Actinopterygii</taxon>
        <taxon>Neopterygii</taxon>
        <taxon>Teleostei</taxon>
        <taxon>Anguilliformes</taxon>
        <taxon>Anguillidae</taxon>
        <taxon>Anguilla</taxon>
    </lineage>
</organism>
<reference evidence="1" key="1">
    <citation type="submission" date="2014-11" db="EMBL/GenBank/DDBJ databases">
        <authorList>
            <person name="Amaro Gonzalez C."/>
        </authorList>
    </citation>
    <scope>NUCLEOTIDE SEQUENCE</scope>
</reference>
<reference evidence="1" key="2">
    <citation type="journal article" date="2015" name="Fish Shellfish Immunol.">
        <title>Early steps in the European eel (Anguilla anguilla)-Vibrio vulnificus interaction in the gills: Role of the RtxA13 toxin.</title>
        <authorList>
            <person name="Callol A."/>
            <person name="Pajuelo D."/>
            <person name="Ebbesson L."/>
            <person name="Teles M."/>
            <person name="MacKenzie S."/>
            <person name="Amaro C."/>
        </authorList>
    </citation>
    <scope>NUCLEOTIDE SEQUENCE</scope>
</reference>
<sequence length="66" mass="7709">MKALLTDRLQRRREFWEMCARLQGNAPFFKGHSGDPPAPTENSRIYIIFFSFCNSNHSPSCLFLRT</sequence>
<accession>A0A0E9XT40</accession>
<dbReference type="EMBL" id="GBXM01002763">
    <property type="protein sequence ID" value="JAI05815.1"/>
    <property type="molecule type" value="Transcribed_RNA"/>
</dbReference>